<gene>
    <name evidence="15" type="ORF">P5G52_08640</name>
</gene>
<evidence type="ECO:0000313" key="16">
    <source>
        <dbReference type="Proteomes" id="UP001174209"/>
    </source>
</evidence>
<keyword evidence="16" id="KW-1185">Reference proteome</keyword>
<evidence type="ECO:0000256" key="8">
    <source>
        <dbReference type="ARBA" id="ARBA00022989"/>
    </source>
</evidence>
<feature type="region of interest" description="Disordered" evidence="13">
    <location>
        <begin position="1"/>
        <end position="47"/>
    </location>
</feature>
<comment type="caution">
    <text evidence="15">The sequence shown here is derived from an EMBL/GenBank/DDBJ whole genome shotgun (WGS) entry which is preliminary data.</text>
</comment>
<feature type="compositionally biased region" description="Polar residues" evidence="13">
    <location>
        <begin position="1"/>
        <end position="18"/>
    </location>
</feature>
<evidence type="ECO:0000259" key="14">
    <source>
        <dbReference type="PROSITE" id="PS50928"/>
    </source>
</evidence>
<dbReference type="RefSeq" id="WP_301226526.1">
    <property type="nucleotide sequence ID" value="NZ_JAROCG010000001.1"/>
</dbReference>
<dbReference type="InterPro" id="IPR035906">
    <property type="entry name" value="MetI-like_sf"/>
</dbReference>
<feature type="transmembrane region" description="Helical" evidence="12">
    <location>
        <begin position="65"/>
        <end position="91"/>
    </location>
</feature>
<evidence type="ECO:0000256" key="7">
    <source>
        <dbReference type="ARBA" id="ARBA00022927"/>
    </source>
</evidence>
<comment type="similarity">
    <text evidence="10">Belongs to the binding-protein-dependent transport system permease family. OppBC subfamily.</text>
</comment>
<protein>
    <recommendedName>
        <fullName evidence="11">Oligopeptide transport system permease protein OppC</fullName>
    </recommendedName>
</protein>
<evidence type="ECO:0000256" key="10">
    <source>
        <dbReference type="ARBA" id="ARBA00024202"/>
    </source>
</evidence>
<keyword evidence="7" id="KW-0653">Protein transport</keyword>
<dbReference type="Gene3D" id="1.10.3720.10">
    <property type="entry name" value="MetI-like"/>
    <property type="match status" value="1"/>
</dbReference>
<evidence type="ECO:0000256" key="3">
    <source>
        <dbReference type="ARBA" id="ARBA00022475"/>
    </source>
</evidence>
<evidence type="ECO:0000256" key="4">
    <source>
        <dbReference type="ARBA" id="ARBA00022519"/>
    </source>
</evidence>
<dbReference type="InterPro" id="IPR050366">
    <property type="entry name" value="BP-dependent_transpt_permease"/>
</dbReference>
<comment type="subcellular location">
    <subcellularLocation>
        <location evidence="1">Cell inner membrane</location>
        <topology evidence="1">Multi-pass membrane protein</topology>
    </subcellularLocation>
    <subcellularLocation>
        <location evidence="12">Cell membrane</location>
        <topology evidence="12">Multi-pass membrane protein</topology>
    </subcellularLocation>
</comment>
<proteinExistence type="inferred from homology"/>
<evidence type="ECO:0000256" key="9">
    <source>
        <dbReference type="ARBA" id="ARBA00023136"/>
    </source>
</evidence>
<evidence type="ECO:0000256" key="12">
    <source>
        <dbReference type="RuleBase" id="RU363032"/>
    </source>
</evidence>
<organism evidence="15 16">
    <name type="scientific">Arthrobacter burdickii</name>
    <dbReference type="NCBI Taxonomy" id="3035920"/>
    <lineage>
        <taxon>Bacteria</taxon>
        <taxon>Bacillati</taxon>
        <taxon>Actinomycetota</taxon>
        <taxon>Actinomycetes</taxon>
        <taxon>Micrococcales</taxon>
        <taxon>Micrococcaceae</taxon>
        <taxon>Arthrobacter</taxon>
    </lineage>
</organism>
<keyword evidence="8 12" id="KW-1133">Transmembrane helix</keyword>
<evidence type="ECO:0000256" key="1">
    <source>
        <dbReference type="ARBA" id="ARBA00004429"/>
    </source>
</evidence>
<evidence type="ECO:0000256" key="6">
    <source>
        <dbReference type="ARBA" id="ARBA00022856"/>
    </source>
</evidence>
<feature type="domain" description="ABC transmembrane type-1" evidence="14">
    <location>
        <begin position="137"/>
        <end position="332"/>
    </location>
</feature>
<evidence type="ECO:0000256" key="2">
    <source>
        <dbReference type="ARBA" id="ARBA00022448"/>
    </source>
</evidence>
<dbReference type="PROSITE" id="PS50928">
    <property type="entry name" value="ABC_TM1"/>
    <property type="match status" value="1"/>
</dbReference>
<evidence type="ECO:0000256" key="11">
    <source>
        <dbReference type="ARBA" id="ARBA00072251"/>
    </source>
</evidence>
<evidence type="ECO:0000256" key="13">
    <source>
        <dbReference type="SAM" id="MobiDB-lite"/>
    </source>
</evidence>
<feature type="transmembrane region" description="Helical" evidence="12">
    <location>
        <begin position="256"/>
        <end position="278"/>
    </location>
</feature>
<accession>A0ABT8K0J0</accession>
<dbReference type="InterPro" id="IPR000515">
    <property type="entry name" value="MetI-like"/>
</dbReference>
<feature type="transmembrane region" description="Helical" evidence="12">
    <location>
        <begin position="312"/>
        <end position="332"/>
    </location>
</feature>
<feature type="transmembrane region" description="Helical" evidence="12">
    <location>
        <begin position="172"/>
        <end position="192"/>
    </location>
</feature>
<sequence length="360" mass="38874">MTTQSPSDFPNRSTSTVTGPVHADETPDADATPAAGPPPVTDQEAKGLSQGQIVRRKFFDNTAAIISLVVFAIIFLLAFTSVGFAGIPGWWKYNHTEFLPLLGGGAPTITSPFSWGDHPFGQDSIGRDYFAMTMRGTQNSIIIMFIIGLLAGLVGVVIGACSGYFRGWPEAVLMRFTDIVIIIPVVLAAATLGQAVNRYVGSGAQIWLLGLFLGLVLWTGLARLVRGEFLTLREREFVDAAKIAGASNRRIIFKHILPNAVGVIIVNTTLLMSSAILLETALSYIGFGVKAPDVSLGLIISQNQEAFQTRPWLFWFPGLFIVLICLCINFIGDGLRDAFDPRQKKFNAGRAKDAEKPAAA</sequence>
<dbReference type="InterPro" id="IPR025966">
    <property type="entry name" value="OppC_N"/>
</dbReference>
<keyword evidence="5 12" id="KW-0812">Transmembrane</keyword>
<feature type="transmembrane region" description="Helical" evidence="12">
    <location>
        <begin position="141"/>
        <end position="165"/>
    </location>
</feature>
<name>A0ABT8K0J0_9MICC</name>
<keyword evidence="9 12" id="KW-0472">Membrane</keyword>
<dbReference type="Pfam" id="PF00528">
    <property type="entry name" value="BPD_transp_1"/>
    <property type="match status" value="1"/>
</dbReference>
<dbReference type="PANTHER" id="PTHR43386">
    <property type="entry name" value="OLIGOPEPTIDE TRANSPORT SYSTEM PERMEASE PROTEIN APPC"/>
    <property type="match status" value="1"/>
</dbReference>
<evidence type="ECO:0000256" key="5">
    <source>
        <dbReference type="ARBA" id="ARBA00022692"/>
    </source>
</evidence>
<dbReference type="PANTHER" id="PTHR43386:SF2">
    <property type="entry name" value="OLIGOPEPTIDE TRANSPORT SYSTEM PERMEASE PROTEIN OPPC"/>
    <property type="match status" value="1"/>
</dbReference>
<keyword evidence="6" id="KW-0571">Peptide transport</keyword>
<evidence type="ECO:0000313" key="15">
    <source>
        <dbReference type="EMBL" id="MDN4610940.1"/>
    </source>
</evidence>
<feature type="transmembrane region" description="Helical" evidence="12">
    <location>
        <begin position="204"/>
        <end position="225"/>
    </location>
</feature>
<keyword evidence="2 12" id="KW-0813">Transport</keyword>
<dbReference type="Proteomes" id="UP001174209">
    <property type="component" value="Unassembled WGS sequence"/>
</dbReference>
<keyword evidence="4" id="KW-0997">Cell inner membrane</keyword>
<keyword evidence="3" id="KW-1003">Cell membrane</keyword>
<dbReference type="SUPFAM" id="SSF161098">
    <property type="entry name" value="MetI-like"/>
    <property type="match status" value="1"/>
</dbReference>
<dbReference type="Pfam" id="PF12911">
    <property type="entry name" value="OppC_N"/>
    <property type="match status" value="1"/>
</dbReference>
<dbReference type="EMBL" id="JAROCG010000001">
    <property type="protein sequence ID" value="MDN4610940.1"/>
    <property type="molecule type" value="Genomic_DNA"/>
</dbReference>
<reference evidence="15" key="1">
    <citation type="submission" date="2023-06" db="EMBL/GenBank/DDBJ databases">
        <title>MT1 and MT2 Draft Genomes of Novel Species.</title>
        <authorList>
            <person name="Venkateswaran K."/>
        </authorList>
    </citation>
    <scope>NUCLEOTIDE SEQUENCE</scope>
    <source>
        <strain evidence="15">IIF3SC-B10</strain>
    </source>
</reference>
<dbReference type="CDD" id="cd06261">
    <property type="entry name" value="TM_PBP2"/>
    <property type="match status" value="1"/>
</dbReference>